<keyword evidence="9" id="KW-1185">Reference proteome</keyword>
<accession>A0A1V8SPI5</accession>
<proteinExistence type="predicted"/>
<reference evidence="9" key="1">
    <citation type="submission" date="2017-03" db="EMBL/GenBank/DDBJ databases">
        <title>Genomes of endolithic fungi from Antarctica.</title>
        <authorList>
            <person name="Coleine C."/>
            <person name="Masonjones S."/>
            <person name="Stajich J.E."/>
        </authorList>
    </citation>
    <scope>NUCLEOTIDE SEQUENCE [LARGE SCALE GENOMIC DNA]</scope>
    <source>
        <strain evidence="9">CCFEE 5527</strain>
    </source>
</reference>
<dbReference type="GO" id="GO:0016020">
    <property type="term" value="C:membrane"/>
    <property type="evidence" value="ECO:0007669"/>
    <property type="project" value="UniProtKB-SubCell"/>
</dbReference>
<organism evidence="8 9">
    <name type="scientific">Cryoendolithus antarcticus</name>
    <dbReference type="NCBI Taxonomy" id="1507870"/>
    <lineage>
        <taxon>Eukaryota</taxon>
        <taxon>Fungi</taxon>
        <taxon>Dikarya</taxon>
        <taxon>Ascomycota</taxon>
        <taxon>Pezizomycotina</taxon>
        <taxon>Dothideomycetes</taxon>
        <taxon>Dothideomycetidae</taxon>
        <taxon>Cladosporiales</taxon>
        <taxon>Cladosporiaceae</taxon>
        <taxon>Cryoendolithus</taxon>
    </lineage>
</organism>
<dbReference type="PROSITE" id="PS50850">
    <property type="entry name" value="MFS"/>
    <property type="match status" value="1"/>
</dbReference>
<feature type="transmembrane region" description="Helical" evidence="6">
    <location>
        <begin position="127"/>
        <end position="149"/>
    </location>
</feature>
<evidence type="ECO:0000259" key="7">
    <source>
        <dbReference type="PROSITE" id="PS50850"/>
    </source>
</evidence>
<evidence type="ECO:0000256" key="5">
    <source>
        <dbReference type="SAM" id="MobiDB-lite"/>
    </source>
</evidence>
<dbReference type="SUPFAM" id="SSF103473">
    <property type="entry name" value="MFS general substrate transporter"/>
    <property type="match status" value="1"/>
</dbReference>
<feature type="transmembrane region" description="Helical" evidence="6">
    <location>
        <begin position="462"/>
        <end position="481"/>
    </location>
</feature>
<feature type="domain" description="Major facilitator superfamily (MFS) profile" evidence="7">
    <location>
        <begin position="133"/>
        <end position="590"/>
    </location>
</feature>
<dbReference type="PANTHER" id="PTHR42718">
    <property type="entry name" value="MAJOR FACILITATOR SUPERFAMILY MULTIDRUG TRANSPORTER MFSC"/>
    <property type="match status" value="1"/>
</dbReference>
<protein>
    <recommendedName>
        <fullName evidence="7">Major facilitator superfamily (MFS) profile domain-containing protein</fullName>
    </recommendedName>
</protein>
<feature type="transmembrane region" description="Helical" evidence="6">
    <location>
        <begin position="224"/>
        <end position="249"/>
    </location>
</feature>
<feature type="transmembrane region" description="Helical" evidence="6">
    <location>
        <begin position="329"/>
        <end position="347"/>
    </location>
</feature>
<feature type="transmembrane region" description="Helical" evidence="6">
    <location>
        <begin position="169"/>
        <end position="191"/>
    </location>
</feature>
<feature type="transmembrane region" description="Helical" evidence="6">
    <location>
        <begin position="261"/>
        <end position="283"/>
    </location>
</feature>
<feature type="transmembrane region" description="Helical" evidence="6">
    <location>
        <begin position="525"/>
        <end position="547"/>
    </location>
</feature>
<name>A0A1V8SPI5_9PEZI</name>
<dbReference type="Gene3D" id="1.20.1720.10">
    <property type="entry name" value="Multidrug resistance protein D"/>
    <property type="match status" value="1"/>
</dbReference>
<dbReference type="PANTHER" id="PTHR42718:SF41">
    <property type="entry name" value="MFS TRANSPORTER OF UNKOWN SPECIFICITY (AFU_ORTHOLOGUE AFUA_5G09940)-RELATED"/>
    <property type="match status" value="1"/>
</dbReference>
<evidence type="ECO:0000313" key="8">
    <source>
        <dbReference type="EMBL" id="OQO00938.1"/>
    </source>
</evidence>
<feature type="compositionally biased region" description="Polar residues" evidence="5">
    <location>
        <begin position="1"/>
        <end position="12"/>
    </location>
</feature>
<dbReference type="InterPro" id="IPR036259">
    <property type="entry name" value="MFS_trans_sf"/>
</dbReference>
<dbReference type="InParanoid" id="A0A1V8SPI5"/>
<feature type="region of interest" description="Disordered" evidence="5">
    <location>
        <begin position="1"/>
        <end position="58"/>
    </location>
</feature>
<feature type="transmembrane region" description="Helical" evidence="6">
    <location>
        <begin position="397"/>
        <end position="417"/>
    </location>
</feature>
<feature type="transmembrane region" description="Helical" evidence="6">
    <location>
        <begin position="487"/>
        <end position="513"/>
    </location>
</feature>
<evidence type="ECO:0000256" key="4">
    <source>
        <dbReference type="ARBA" id="ARBA00023136"/>
    </source>
</evidence>
<dbReference type="InterPro" id="IPR011701">
    <property type="entry name" value="MFS"/>
</dbReference>
<feature type="transmembrane region" description="Helical" evidence="6">
    <location>
        <begin position="567"/>
        <end position="586"/>
    </location>
</feature>
<keyword evidence="3 6" id="KW-1133">Transmembrane helix</keyword>
<comment type="caution">
    <text evidence="8">The sequence shown here is derived from an EMBL/GenBank/DDBJ whole genome shotgun (WGS) entry which is preliminary data.</text>
</comment>
<feature type="transmembrane region" description="Helical" evidence="6">
    <location>
        <begin position="289"/>
        <end position="309"/>
    </location>
</feature>
<feature type="transmembrane region" description="Helical" evidence="6">
    <location>
        <begin position="198"/>
        <end position="218"/>
    </location>
</feature>
<evidence type="ECO:0000256" key="6">
    <source>
        <dbReference type="SAM" id="Phobius"/>
    </source>
</evidence>
<dbReference type="Gene3D" id="1.20.1250.20">
    <property type="entry name" value="MFS general substrate transporter like domains"/>
    <property type="match status" value="1"/>
</dbReference>
<sequence length="598" mass="63580">MTSKTATSTVHSLPNDGREATASRIVTADPSPRSSYEAFTEPPTGTQTPNPLLGGHAEQKYPEEGYELGAVTSRNAPPPAHLSNALEILYLTRSRRSNAGEMAENSDAEALSPVRGSQGIPPQLRNLVTEIMFVLVCSSGQLLFSYNLGNVTVNLSAFQAALGMPSGEVPWLMGAYSTALGLTVILSGSLADLLAPRLVIVAAFVWLTIWNIVGAFSLTASRSILFFFMRAMQGMSVGVLVAGSMSLLGRVYSPGQRKTRVFSAMAAMAPLGFFIGALQGGALTAHLPWIFGTNAMVSGLLMAAAWMSVPDIRPEADLPGSDVPSIRDFDWKGAICATAGCICLLFGLTQGSVVHWSPYTYSLIIVGIVIIAAFFWVESKARRPLIPNSLWKTPGFAPLMAAYFLSFGSFVGAWQFFAVQFFSRIQQKSALTVALYLLPNCIAGILAAWIVSKLLHRVPGHYIYMVSMFCYALGPAFFLPQSANTSYWALSLPGITLATFGPDMSFAAASIFITSNVPRSYQGSAGSLLVTIQNLSSAIMASAADSIAAQVDTSPSGEIGLKGLKAAWWFALAAALAGAVITGAAVRIPKEVEKEHVT</sequence>
<comment type="subcellular location">
    <subcellularLocation>
        <location evidence="1">Membrane</location>
        <topology evidence="1">Multi-pass membrane protein</topology>
    </subcellularLocation>
</comment>
<feature type="transmembrane region" description="Helical" evidence="6">
    <location>
        <begin position="359"/>
        <end position="377"/>
    </location>
</feature>
<evidence type="ECO:0000256" key="2">
    <source>
        <dbReference type="ARBA" id="ARBA00022692"/>
    </source>
</evidence>
<dbReference type="AlphaFoldDB" id="A0A1V8SPI5"/>
<dbReference type="Proteomes" id="UP000192596">
    <property type="component" value="Unassembled WGS sequence"/>
</dbReference>
<keyword evidence="4 6" id="KW-0472">Membrane</keyword>
<dbReference type="OrthoDB" id="2130629at2759"/>
<keyword evidence="2 6" id="KW-0812">Transmembrane</keyword>
<evidence type="ECO:0000256" key="3">
    <source>
        <dbReference type="ARBA" id="ARBA00022989"/>
    </source>
</evidence>
<evidence type="ECO:0000313" key="9">
    <source>
        <dbReference type="Proteomes" id="UP000192596"/>
    </source>
</evidence>
<dbReference type="InterPro" id="IPR020846">
    <property type="entry name" value="MFS_dom"/>
</dbReference>
<feature type="transmembrane region" description="Helical" evidence="6">
    <location>
        <begin position="429"/>
        <end position="450"/>
    </location>
</feature>
<dbReference type="GO" id="GO:0022857">
    <property type="term" value="F:transmembrane transporter activity"/>
    <property type="evidence" value="ECO:0007669"/>
    <property type="project" value="InterPro"/>
</dbReference>
<gene>
    <name evidence="8" type="ORF">B0A48_13627</name>
</gene>
<dbReference type="Pfam" id="PF07690">
    <property type="entry name" value="MFS_1"/>
    <property type="match status" value="1"/>
</dbReference>
<evidence type="ECO:0000256" key="1">
    <source>
        <dbReference type="ARBA" id="ARBA00004141"/>
    </source>
</evidence>
<dbReference type="EMBL" id="NAJO01000033">
    <property type="protein sequence ID" value="OQO00938.1"/>
    <property type="molecule type" value="Genomic_DNA"/>
</dbReference>